<dbReference type="PANTHER" id="PTHR23305">
    <property type="entry name" value="OBG GTPASE FAMILY"/>
    <property type="match status" value="1"/>
</dbReference>
<dbReference type="InterPro" id="IPR012676">
    <property type="entry name" value="TGS-like"/>
</dbReference>
<comment type="cofactor">
    <cofactor evidence="1">
        <name>Mg(2+)</name>
        <dbReference type="ChEBI" id="CHEBI:18420"/>
    </cofactor>
</comment>
<dbReference type="InterPro" id="IPR004396">
    <property type="entry name" value="ATPase_YchF/OLA1"/>
</dbReference>
<dbReference type="InterPro" id="IPR012675">
    <property type="entry name" value="Beta-grasp_dom_sf"/>
</dbReference>
<evidence type="ECO:0000259" key="4">
    <source>
        <dbReference type="PROSITE" id="PS51880"/>
    </source>
</evidence>
<dbReference type="RefSeq" id="WP_211421480.1">
    <property type="nucleotide sequence ID" value="NZ_CP072642.1"/>
</dbReference>
<reference evidence="5 6" key="1">
    <citation type="submission" date="2021-03" db="EMBL/GenBank/DDBJ databases">
        <title>Genomic and phenotypic characterization of Chloracidobacterium isolates provides evidence for multiple species.</title>
        <authorList>
            <person name="Saini M.K."/>
            <person name="Costas A.M.G."/>
            <person name="Tank M."/>
            <person name="Bryant D.A."/>
        </authorList>
    </citation>
    <scope>NUCLEOTIDE SEQUENCE [LARGE SCALE GENOMIC DNA]</scope>
    <source>
        <strain evidence="5 6">N</strain>
    </source>
</reference>
<dbReference type="Gene3D" id="3.40.50.300">
    <property type="entry name" value="P-loop containing nucleotide triphosphate hydrolases"/>
    <property type="match status" value="1"/>
</dbReference>
<dbReference type="SUPFAM" id="SSF52540">
    <property type="entry name" value="P-loop containing nucleoside triphosphate hydrolases"/>
    <property type="match status" value="1"/>
</dbReference>
<dbReference type="InterPro" id="IPR004095">
    <property type="entry name" value="TGS"/>
</dbReference>
<gene>
    <name evidence="5" type="primary">ychF</name>
    <name evidence="5" type="ORF">J8C05_06645</name>
</gene>
<dbReference type="Pfam" id="PF06071">
    <property type="entry name" value="YchF-GTPase_C"/>
    <property type="match status" value="1"/>
</dbReference>
<dbReference type="PRINTS" id="PR00326">
    <property type="entry name" value="GTP1OBG"/>
</dbReference>
<dbReference type="PIRSF" id="PIRSF006641">
    <property type="entry name" value="CHP00092"/>
    <property type="match status" value="1"/>
</dbReference>
<dbReference type="Proteomes" id="UP000677668">
    <property type="component" value="Chromosome 1"/>
</dbReference>
<dbReference type="PROSITE" id="PS51880">
    <property type="entry name" value="TGS"/>
    <property type="match status" value="1"/>
</dbReference>
<feature type="domain" description="TGS" evidence="4">
    <location>
        <begin position="267"/>
        <end position="350"/>
    </location>
</feature>
<dbReference type="EMBL" id="CP072642">
    <property type="protein sequence ID" value="QUV93062.1"/>
    <property type="molecule type" value="Genomic_DNA"/>
</dbReference>
<sequence>MKVGIVGFAGAGKTTVFNALTGLTAEVGGYGSKERPNLGNIKVPDARVDTLGDIYRTRKRTYAEVAFVDVAGPAEQHSTTGLDAKLVTAMRDVDALAHVVRAFPDPLGTRPTDPAADIASFDAELMLSDLIQVENRLARLKKDQKATPQERALFERCHSALDAGQPLRSLDFDDEERQLMAGFRFLSLKPQMILLNVAEADVAAGVPPAIQEAARTRAIPTFVAMCGQTEMDIAQLDPAEQAEFLRDLGLTAPARDRFIVAAYGLLDLISFLTAGEDECRAWPVRRGTKAQRAAGKIHSDIERGFIRAEVIAYEDFISHGSEARCKEAGKLRLEGKDYVVRDGDIIHFRFNV</sequence>
<dbReference type="CDD" id="cd04867">
    <property type="entry name" value="TGS_YchF_OLA1"/>
    <property type="match status" value="1"/>
</dbReference>
<dbReference type="InterPro" id="IPR023192">
    <property type="entry name" value="TGS-like_dom_sf"/>
</dbReference>
<organism evidence="5 6">
    <name type="scientific">Chloracidobacterium sp. N</name>
    <dbReference type="NCBI Taxonomy" id="2821540"/>
    <lineage>
        <taxon>Bacteria</taxon>
        <taxon>Pseudomonadati</taxon>
        <taxon>Acidobacteriota</taxon>
        <taxon>Terriglobia</taxon>
        <taxon>Terriglobales</taxon>
        <taxon>Acidobacteriaceae</taxon>
        <taxon>Chloracidobacterium</taxon>
        <taxon>Chloracidobacterium aggregatum</taxon>
    </lineage>
</organism>
<evidence type="ECO:0000313" key="6">
    <source>
        <dbReference type="Proteomes" id="UP000677668"/>
    </source>
</evidence>
<dbReference type="Gene3D" id="1.10.150.300">
    <property type="entry name" value="TGS-like domain"/>
    <property type="match status" value="1"/>
</dbReference>
<dbReference type="SUPFAM" id="SSF81271">
    <property type="entry name" value="TGS-like"/>
    <property type="match status" value="1"/>
</dbReference>
<dbReference type="InterPro" id="IPR013029">
    <property type="entry name" value="YchF_C"/>
</dbReference>
<evidence type="ECO:0000256" key="2">
    <source>
        <dbReference type="ARBA" id="ARBA00022723"/>
    </source>
</evidence>
<dbReference type="NCBIfam" id="TIGR00092">
    <property type="entry name" value="redox-regulated ATPase YchF"/>
    <property type="match status" value="1"/>
</dbReference>
<protein>
    <submittedName>
        <fullName evidence="5">Redox-regulated ATPase YchF</fullName>
    </submittedName>
</protein>
<name>A0ABX8AXM2_9BACT</name>
<dbReference type="Pfam" id="PF01926">
    <property type="entry name" value="MMR_HSR1"/>
    <property type="match status" value="1"/>
</dbReference>
<proteinExistence type="predicted"/>
<keyword evidence="3" id="KW-0067">ATP-binding</keyword>
<keyword evidence="3" id="KW-0547">Nucleotide-binding</keyword>
<dbReference type="Gene3D" id="3.10.20.30">
    <property type="match status" value="1"/>
</dbReference>
<keyword evidence="6" id="KW-1185">Reference proteome</keyword>
<dbReference type="InterPro" id="IPR006073">
    <property type="entry name" value="GTP-bd"/>
</dbReference>
<keyword evidence="2" id="KW-0479">Metal-binding</keyword>
<evidence type="ECO:0000313" key="5">
    <source>
        <dbReference type="EMBL" id="QUV93062.1"/>
    </source>
</evidence>
<dbReference type="InterPro" id="IPR027417">
    <property type="entry name" value="P-loop_NTPase"/>
</dbReference>
<evidence type="ECO:0000256" key="1">
    <source>
        <dbReference type="ARBA" id="ARBA00001946"/>
    </source>
</evidence>
<evidence type="ECO:0000256" key="3">
    <source>
        <dbReference type="ARBA" id="ARBA00022840"/>
    </source>
</evidence>
<dbReference type="PANTHER" id="PTHR23305:SF18">
    <property type="entry name" value="OBG-TYPE G DOMAIN-CONTAINING PROTEIN"/>
    <property type="match status" value="1"/>
</dbReference>
<accession>A0ABX8AXM2</accession>